<dbReference type="Pfam" id="PF05485">
    <property type="entry name" value="THAP"/>
    <property type="match status" value="1"/>
</dbReference>
<sequence>FGFKKFIVHVRDNWGSNNINQIHFCTAYRFPKDKELCCKWTVALRRQSFRSTPGVTVVCSVHFMETDFDRSGQTVRLRHNAVPSIFPGFPNHLKKVSISFQSETFEPKPPRKPPAARLPLAARNSTQNCNATTNQRSSAVAPCTASDHPYALTSSPMTLKRKIDHLQSALESCHKKLKCSQQQSRRLRKKVESLTSVVAELKDKGMVSENCGQILDATLSGVPKAVMS</sequence>
<dbReference type="GeneID" id="110990445"/>
<dbReference type="PANTHER" id="PTHR47696">
    <property type="entry name" value="THAP DOMAIN-CONTAINING PROTEIN 2"/>
    <property type="match status" value="1"/>
</dbReference>
<dbReference type="AlphaFoldDB" id="A0A8B8A2E5"/>
<dbReference type="Proteomes" id="UP000694845">
    <property type="component" value="Unplaced"/>
</dbReference>
<dbReference type="PANTHER" id="PTHR47696:SF2">
    <property type="entry name" value="PROVISIONAL ORTHOLOG OF THAP DOMAIN CONTAINING 1"/>
    <property type="match status" value="1"/>
</dbReference>
<dbReference type="SUPFAM" id="SSF57716">
    <property type="entry name" value="Glucocorticoid receptor-like (DNA-binding domain)"/>
    <property type="match status" value="1"/>
</dbReference>
<keyword evidence="3" id="KW-0862">Zinc</keyword>
<keyword evidence="4 5" id="KW-0238">DNA-binding</keyword>
<feature type="non-terminal residue" evidence="8">
    <location>
        <position position="1"/>
    </location>
</feature>
<keyword evidence="1" id="KW-0479">Metal-binding</keyword>
<proteinExistence type="predicted"/>
<dbReference type="PROSITE" id="PS50950">
    <property type="entry name" value="ZF_THAP"/>
    <property type="match status" value="1"/>
</dbReference>
<organism evidence="7 8">
    <name type="scientific">Acanthaster planci</name>
    <name type="common">Crown-of-thorns starfish</name>
    <dbReference type="NCBI Taxonomy" id="133434"/>
    <lineage>
        <taxon>Eukaryota</taxon>
        <taxon>Metazoa</taxon>
        <taxon>Echinodermata</taxon>
        <taxon>Eleutherozoa</taxon>
        <taxon>Asterozoa</taxon>
        <taxon>Asteroidea</taxon>
        <taxon>Valvatacea</taxon>
        <taxon>Valvatida</taxon>
        <taxon>Acanthasteridae</taxon>
        <taxon>Acanthaster</taxon>
    </lineage>
</organism>
<dbReference type="InterPro" id="IPR006612">
    <property type="entry name" value="THAP_Znf"/>
</dbReference>
<dbReference type="SMART" id="SM00980">
    <property type="entry name" value="THAP"/>
    <property type="match status" value="1"/>
</dbReference>
<dbReference type="OMA" id="RGTSEHI"/>
<evidence type="ECO:0000256" key="1">
    <source>
        <dbReference type="ARBA" id="ARBA00022723"/>
    </source>
</evidence>
<evidence type="ECO:0000256" key="5">
    <source>
        <dbReference type="PROSITE-ProRule" id="PRU00309"/>
    </source>
</evidence>
<evidence type="ECO:0000256" key="4">
    <source>
        <dbReference type="ARBA" id="ARBA00023125"/>
    </source>
</evidence>
<evidence type="ECO:0000259" key="6">
    <source>
        <dbReference type="PROSITE" id="PS50950"/>
    </source>
</evidence>
<keyword evidence="2 5" id="KW-0863">Zinc-finger</keyword>
<accession>A0A8B8A2E5</accession>
<evidence type="ECO:0000256" key="3">
    <source>
        <dbReference type="ARBA" id="ARBA00022833"/>
    </source>
</evidence>
<evidence type="ECO:0000313" key="8">
    <source>
        <dbReference type="RefSeq" id="XP_022111145.1"/>
    </source>
</evidence>
<dbReference type="RefSeq" id="XP_022111145.1">
    <property type="nucleotide sequence ID" value="XM_022255453.1"/>
</dbReference>
<gene>
    <name evidence="8" type="primary">LOC110990445</name>
</gene>
<protein>
    <submittedName>
        <fullName evidence="8">THAP domain-containing protein 1-like</fullName>
    </submittedName>
</protein>
<dbReference type="KEGG" id="aplc:110990445"/>
<dbReference type="InterPro" id="IPR026521">
    <property type="entry name" value="THAP2"/>
</dbReference>
<dbReference type="GO" id="GO:0008270">
    <property type="term" value="F:zinc ion binding"/>
    <property type="evidence" value="ECO:0007669"/>
    <property type="project" value="UniProtKB-KW"/>
</dbReference>
<keyword evidence="7" id="KW-1185">Reference proteome</keyword>
<name>A0A8B8A2E5_ACAPL</name>
<evidence type="ECO:0000313" key="7">
    <source>
        <dbReference type="Proteomes" id="UP000694845"/>
    </source>
</evidence>
<dbReference type="SMART" id="SM00692">
    <property type="entry name" value="DM3"/>
    <property type="match status" value="1"/>
</dbReference>
<reference evidence="8" key="1">
    <citation type="submission" date="2025-08" db="UniProtKB">
        <authorList>
            <consortium name="RefSeq"/>
        </authorList>
    </citation>
    <scope>IDENTIFICATION</scope>
</reference>
<evidence type="ECO:0000256" key="2">
    <source>
        <dbReference type="ARBA" id="ARBA00022771"/>
    </source>
</evidence>
<dbReference type="OrthoDB" id="7312725at2759"/>
<feature type="domain" description="THAP-type" evidence="6">
    <location>
        <begin position="3"/>
        <end position="86"/>
    </location>
</feature>
<dbReference type="GO" id="GO:0003677">
    <property type="term" value="F:DNA binding"/>
    <property type="evidence" value="ECO:0007669"/>
    <property type="project" value="UniProtKB-UniRule"/>
</dbReference>